<dbReference type="PROSITE" id="PS51193">
    <property type="entry name" value="HELICASE_ATP_BIND_2"/>
    <property type="match status" value="1"/>
</dbReference>
<dbReference type="PANTHER" id="PTHR11472">
    <property type="entry name" value="DNA REPAIR DEAD HELICASE RAD3/XP-D SUBFAMILY MEMBER"/>
    <property type="match status" value="1"/>
</dbReference>
<dbReference type="Pfam" id="PF00270">
    <property type="entry name" value="DEAD"/>
    <property type="match status" value="1"/>
</dbReference>
<dbReference type="GO" id="GO:0005524">
    <property type="term" value="F:ATP binding"/>
    <property type="evidence" value="ECO:0007669"/>
    <property type="project" value="UniProtKB-KW"/>
</dbReference>
<keyword evidence="2" id="KW-0378">Hydrolase</keyword>
<dbReference type="SUPFAM" id="SSF52540">
    <property type="entry name" value="P-loop containing nucleoside triphosphate hydrolases"/>
    <property type="match status" value="2"/>
</dbReference>
<sequence length="588" mass="64880">MERLLGPGGELSKIIENFEHRPGQAQMANRALKALNDGGALLVEAGTGIGKTLAYLIPAVLSNRKVVISTGTKNLQEQIIGKDIPVVQKLFPGRFKAALMKGRGNYLCKRRFKNFAQQPLFINTKEGKMFAAIQSWAQETSTGDRAELTNLPDNYKAWSDINSKSELCLGSACPSYESCFIVKMRSDAAVADIVVVNHHLFFADLNLRDNSFGEVIPRYDAAIFDEAHIVEETATTYFGVSISSHRVAEAARDAQREMKAAKLKDKDAVTLLSNLIKRSDKYFGALKRLGAGRKRLKSGDSETFKEETEALVGSVSLIADHLASIKSGGDAIKALSMRFADIGELIVTMSALDNDENVYWVETRGRGVFLHSSPIDISGHLKEKLYPRSQTVIFTSATLSTNGAFTFITSRLGIEGAEELIVDSPFDYKKQAVFYLPDDLPYPSDAMFLDKASRRIEELLKISRGRAFVLFTSHRSLEKCWALIAPNLAYTALKQGDSPRSVILDQFREDTHSVLFATASFWQGVDVRGESLSAVIIDKLPFATPDDPLVAARIEFIEKRGGSAFNEYQLPSAALMLKQGLGRLIRSK</sequence>
<dbReference type="InterPro" id="IPR014013">
    <property type="entry name" value="Helic_SF1/SF2_ATP-bd_DinG/Rad3"/>
</dbReference>
<dbReference type="InterPro" id="IPR006555">
    <property type="entry name" value="ATP-dep_Helicase_C"/>
</dbReference>
<dbReference type="GO" id="GO:0006281">
    <property type="term" value="P:DNA repair"/>
    <property type="evidence" value="ECO:0007669"/>
    <property type="project" value="TreeGrafter"/>
</dbReference>
<dbReference type="GO" id="GO:0016818">
    <property type="term" value="F:hydrolase activity, acting on acid anhydrides, in phosphorus-containing anhydrides"/>
    <property type="evidence" value="ECO:0007669"/>
    <property type="project" value="InterPro"/>
</dbReference>
<dbReference type="GO" id="GO:0003678">
    <property type="term" value="F:DNA helicase activity"/>
    <property type="evidence" value="ECO:0007669"/>
    <property type="project" value="TreeGrafter"/>
</dbReference>
<dbReference type="InterPro" id="IPR045028">
    <property type="entry name" value="DinG/Rad3-like"/>
</dbReference>
<organism evidence="5">
    <name type="scientific">hydrothermal vent metagenome</name>
    <dbReference type="NCBI Taxonomy" id="652676"/>
    <lineage>
        <taxon>unclassified sequences</taxon>
        <taxon>metagenomes</taxon>
        <taxon>ecological metagenomes</taxon>
    </lineage>
</organism>
<keyword evidence="1" id="KW-0547">Nucleotide-binding</keyword>
<evidence type="ECO:0000259" key="4">
    <source>
        <dbReference type="PROSITE" id="PS51193"/>
    </source>
</evidence>
<dbReference type="AlphaFoldDB" id="A0A3B1BY05"/>
<gene>
    <name evidence="5" type="ORF">MNBD_NITROSPINAE04-498</name>
</gene>
<accession>A0A3B1BY05</accession>
<name>A0A3B1BY05_9ZZZZ</name>
<dbReference type="Pfam" id="PF13307">
    <property type="entry name" value="Helicase_C_2"/>
    <property type="match status" value="1"/>
</dbReference>
<dbReference type="EMBL" id="UOGA01000231">
    <property type="protein sequence ID" value="VAX22829.1"/>
    <property type="molecule type" value="Genomic_DNA"/>
</dbReference>
<protein>
    <submittedName>
        <fullName evidence="5">DinG family ATP-dependent helicase YoaA</fullName>
    </submittedName>
</protein>
<dbReference type="InterPro" id="IPR011545">
    <property type="entry name" value="DEAD/DEAH_box_helicase_dom"/>
</dbReference>
<dbReference type="PANTHER" id="PTHR11472:SF34">
    <property type="entry name" value="REGULATOR OF TELOMERE ELONGATION HELICASE 1"/>
    <property type="match status" value="1"/>
</dbReference>
<dbReference type="GO" id="GO:0003676">
    <property type="term" value="F:nucleic acid binding"/>
    <property type="evidence" value="ECO:0007669"/>
    <property type="project" value="InterPro"/>
</dbReference>
<keyword evidence="3" id="KW-0067">ATP-binding</keyword>
<proteinExistence type="predicted"/>
<dbReference type="InterPro" id="IPR027417">
    <property type="entry name" value="P-loop_NTPase"/>
</dbReference>
<evidence type="ECO:0000313" key="5">
    <source>
        <dbReference type="EMBL" id="VAX22829.1"/>
    </source>
</evidence>
<keyword evidence="5" id="KW-0347">Helicase</keyword>
<dbReference type="Gene3D" id="3.40.50.300">
    <property type="entry name" value="P-loop containing nucleotide triphosphate hydrolases"/>
    <property type="match status" value="2"/>
</dbReference>
<dbReference type="SMART" id="SM00491">
    <property type="entry name" value="HELICc2"/>
    <property type="match status" value="1"/>
</dbReference>
<evidence type="ECO:0000256" key="2">
    <source>
        <dbReference type="ARBA" id="ARBA00022801"/>
    </source>
</evidence>
<feature type="non-terminal residue" evidence="5">
    <location>
        <position position="588"/>
    </location>
</feature>
<reference evidence="5" key="1">
    <citation type="submission" date="2018-06" db="EMBL/GenBank/DDBJ databases">
        <authorList>
            <person name="Zhirakovskaya E."/>
        </authorList>
    </citation>
    <scope>NUCLEOTIDE SEQUENCE</scope>
</reference>
<evidence type="ECO:0000256" key="3">
    <source>
        <dbReference type="ARBA" id="ARBA00022840"/>
    </source>
</evidence>
<feature type="domain" description="Helicase ATP-binding" evidence="4">
    <location>
        <begin position="10"/>
        <end position="275"/>
    </location>
</feature>
<evidence type="ECO:0000256" key="1">
    <source>
        <dbReference type="ARBA" id="ARBA00022741"/>
    </source>
</evidence>